<keyword evidence="1" id="KW-0812">Transmembrane</keyword>
<feature type="non-terminal residue" evidence="2">
    <location>
        <position position="1"/>
    </location>
</feature>
<evidence type="ECO:0000256" key="1">
    <source>
        <dbReference type="SAM" id="Phobius"/>
    </source>
</evidence>
<sequence length="168" mass="19386">WRLTQYEKAVFMDADTLVILVLMCYAEIIRNNWSTILLFHKLPFYSTPGRICFFFWADLYDMLFTASLIAIVNNLRIPSCSLGGIAEQYSYPDLCFSQQTVNRYNRFYFLIFLCTQIAETWRCQPLTELAKSKDSVMNQVSFAACAFYILFVSCNVGTCKCAISLLSL</sequence>
<feature type="transmembrane region" description="Helical" evidence="1">
    <location>
        <begin position="51"/>
        <end position="72"/>
    </location>
</feature>
<reference evidence="2" key="1">
    <citation type="submission" date="2016-01" db="EMBL/GenBank/DDBJ databases">
        <title>Reference transcriptome for the parasite Schistocephalus solidus: insights into the molecular evolution of parasitism.</title>
        <authorList>
            <person name="Hebert F.O."/>
            <person name="Grambauer S."/>
            <person name="Barber I."/>
            <person name="Landry C.R."/>
            <person name="Aubin-Horth N."/>
        </authorList>
    </citation>
    <scope>NUCLEOTIDE SEQUENCE</scope>
</reference>
<gene>
    <name evidence="2" type="ORF">TR117320</name>
</gene>
<dbReference type="AlphaFoldDB" id="A0A0X3PIJ1"/>
<evidence type="ECO:0000313" key="2">
    <source>
        <dbReference type="EMBL" id="JAP51604.1"/>
    </source>
</evidence>
<keyword evidence="1" id="KW-1133">Transmembrane helix</keyword>
<protein>
    <submittedName>
        <fullName evidence="2">Uncharacterized protein</fullName>
    </submittedName>
</protein>
<proteinExistence type="predicted"/>
<accession>A0A0X3PIJ1</accession>
<name>A0A0X3PIJ1_SCHSO</name>
<organism evidence="2">
    <name type="scientific">Schistocephalus solidus</name>
    <name type="common">Tapeworm</name>
    <dbReference type="NCBI Taxonomy" id="70667"/>
    <lineage>
        <taxon>Eukaryota</taxon>
        <taxon>Metazoa</taxon>
        <taxon>Spiralia</taxon>
        <taxon>Lophotrochozoa</taxon>
        <taxon>Platyhelminthes</taxon>
        <taxon>Cestoda</taxon>
        <taxon>Eucestoda</taxon>
        <taxon>Diphyllobothriidea</taxon>
        <taxon>Diphyllobothriidae</taxon>
        <taxon>Schistocephalus</taxon>
    </lineage>
</organism>
<keyword evidence="1" id="KW-0472">Membrane</keyword>
<dbReference type="EMBL" id="GEEE01011621">
    <property type="protein sequence ID" value="JAP51604.1"/>
    <property type="molecule type" value="Transcribed_RNA"/>
</dbReference>
<feature type="transmembrane region" description="Helical" evidence="1">
    <location>
        <begin position="17"/>
        <end position="39"/>
    </location>
</feature>